<comment type="caution">
    <text evidence="1">The sequence shown here is derived from an EMBL/GenBank/DDBJ whole genome shotgun (WGS) entry which is preliminary data.</text>
</comment>
<dbReference type="EMBL" id="MQUA01000013">
    <property type="protein sequence ID" value="PQB06623.1"/>
    <property type="molecule type" value="Genomic_DNA"/>
</dbReference>
<dbReference type="Proteomes" id="UP000239522">
    <property type="component" value="Unassembled WGS sequence"/>
</dbReference>
<protein>
    <submittedName>
        <fullName evidence="1">Phosphoglycerate mutase</fullName>
    </submittedName>
</protein>
<dbReference type="Gene3D" id="3.40.50.1240">
    <property type="entry name" value="Phosphoglycerate mutase-like"/>
    <property type="match status" value="1"/>
</dbReference>
<proteinExistence type="predicted"/>
<dbReference type="AlphaFoldDB" id="A0A2S7KVU1"/>
<name>A0A2S7KVU1_9FLAO</name>
<reference evidence="1 2" key="1">
    <citation type="submission" date="2016-11" db="EMBL/GenBank/DDBJ databases">
        <title>Trade-off between light-utilization and light-protection in marine flavobacteria.</title>
        <authorList>
            <person name="Kumagai Y."/>
        </authorList>
    </citation>
    <scope>NUCLEOTIDE SEQUENCE [LARGE SCALE GENOMIC DNA]</scope>
    <source>
        <strain evidence="1 2">ATCC 700397</strain>
    </source>
</reference>
<accession>A0A2S7KVU1</accession>
<dbReference type="OrthoDB" id="3296006at2"/>
<sequence>MKKHLLLLFIVLISCTSNIKKEETTATTTYYFIRHSEKVRTDTSNKNPNLNEVGLERAKKWAEYFKNIHLDAVYSTNYNRTMQTSKPTAESKKLAIINYKPRNMYDSIFQKNTEGKTVLVVGHSNTTPAFVNKILGEKKYKDIDDNDNSSLFIITITKEGKTSKVEKVD</sequence>
<evidence type="ECO:0000313" key="1">
    <source>
        <dbReference type="EMBL" id="PQB06623.1"/>
    </source>
</evidence>
<dbReference type="CDD" id="cd07067">
    <property type="entry name" value="HP_PGM_like"/>
    <property type="match status" value="1"/>
</dbReference>
<dbReference type="Pfam" id="PF00300">
    <property type="entry name" value="His_Phos_1"/>
    <property type="match status" value="1"/>
</dbReference>
<dbReference type="SUPFAM" id="SSF53254">
    <property type="entry name" value="Phosphoglycerate mutase-like"/>
    <property type="match status" value="1"/>
</dbReference>
<dbReference type="InterPro" id="IPR029033">
    <property type="entry name" value="His_PPase_superfam"/>
</dbReference>
<dbReference type="RefSeq" id="WP_104808874.1">
    <property type="nucleotide sequence ID" value="NZ_MQUA01000013.1"/>
</dbReference>
<organism evidence="1 2">
    <name type="scientific">Polaribacter filamentus</name>
    <dbReference type="NCBI Taxonomy" id="53483"/>
    <lineage>
        <taxon>Bacteria</taxon>
        <taxon>Pseudomonadati</taxon>
        <taxon>Bacteroidota</taxon>
        <taxon>Flavobacteriia</taxon>
        <taxon>Flavobacteriales</taxon>
        <taxon>Flavobacteriaceae</taxon>
    </lineage>
</organism>
<evidence type="ECO:0000313" key="2">
    <source>
        <dbReference type="Proteomes" id="UP000239522"/>
    </source>
</evidence>
<dbReference type="InterPro" id="IPR013078">
    <property type="entry name" value="His_Pase_superF_clade-1"/>
</dbReference>
<keyword evidence="2" id="KW-1185">Reference proteome</keyword>
<gene>
    <name evidence="1" type="ORF">BST83_05205</name>
</gene>
<dbReference type="PROSITE" id="PS51257">
    <property type="entry name" value="PROKAR_LIPOPROTEIN"/>
    <property type="match status" value="1"/>
</dbReference>